<name>A0ABW4HNG9_9BACI</name>
<dbReference type="RefSeq" id="WP_251517790.1">
    <property type="nucleotide sequence ID" value="NZ_JAMBON010000072.1"/>
</dbReference>
<feature type="transmembrane region" description="Helical" evidence="1">
    <location>
        <begin position="7"/>
        <end position="26"/>
    </location>
</feature>
<comment type="caution">
    <text evidence="2">The sequence shown here is derived from an EMBL/GenBank/DDBJ whole genome shotgun (WGS) entry which is preliminary data.</text>
</comment>
<dbReference type="EMBL" id="JBHUDE010000026">
    <property type="protein sequence ID" value="MFD1607148.1"/>
    <property type="molecule type" value="Genomic_DNA"/>
</dbReference>
<proteinExistence type="predicted"/>
<protein>
    <submittedName>
        <fullName evidence="2">Uncharacterized protein</fullName>
    </submittedName>
</protein>
<reference evidence="3" key="1">
    <citation type="journal article" date="2019" name="Int. J. Syst. Evol. Microbiol.">
        <title>The Global Catalogue of Microorganisms (GCM) 10K type strain sequencing project: providing services to taxonomists for standard genome sequencing and annotation.</title>
        <authorList>
            <consortium name="The Broad Institute Genomics Platform"/>
            <consortium name="The Broad Institute Genome Sequencing Center for Infectious Disease"/>
            <person name="Wu L."/>
            <person name="Ma J."/>
        </authorList>
    </citation>
    <scope>NUCLEOTIDE SEQUENCE [LARGE SCALE GENOMIC DNA]</scope>
    <source>
        <strain evidence="3">CGMCC 1.12376</strain>
    </source>
</reference>
<dbReference type="Proteomes" id="UP001597221">
    <property type="component" value="Unassembled WGS sequence"/>
</dbReference>
<evidence type="ECO:0000256" key="1">
    <source>
        <dbReference type="SAM" id="Phobius"/>
    </source>
</evidence>
<organism evidence="2 3">
    <name type="scientific">Oceanobacillus luteolus</name>
    <dbReference type="NCBI Taxonomy" id="1274358"/>
    <lineage>
        <taxon>Bacteria</taxon>
        <taxon>Bacillati</taxon>
        <taxon>Bacillota</taxon>
        <taxon>Bacilli</taxon>
        <taxon>Bacillales</taxon>
        <taxon>Bacillaceae</taxon>
        <taxon>Oceanobacillus</taxon>
    </lineage>
</organism>
<accession>A0ABW4HNG9</accession>
<keyword evidence="1" id="KW-0472">Membrane</keyword>
<sequence length="91" mass="10513">MKKFFAMLSIIFFSITLIMMMSLYQAKTVAFVDYLFDISVFTPIFFNVLGIVSACFSPKGTTRKTLIFINGLMMIYFAIFIWIGIYGFQEP</sequence>
<feature type="transmembrane region" description="Helical" evidence="1">
    <location>
        <begin position="68"/>
        <end position="88"/>
    </location>
</feature>
<gene>
    <name evidence="2" type="ORF">ACFSBH_05735</name>
</gene>
<feature type="transmembrane region" description="Helical" evidence="1">
    <location>
        <begin position="38"/>
        <end position="56"/>
    </location>
</feature>
<keyword evidence="1" id="KW-0812">Transmembrane</keyword>
<keyword evidence="3" id="KW-1185">Reference proteome</keyword>
<evidence type="ECO:0000313" key="3">
    <source>
        <dbReference type="Proteomes" id="UP001597221"/>
    </source>
</evidence>
<keyword evidence="1" id="KW-1133">Transmembrane helix</keyword>
<evidence type="ECO:0000313" key="2">
    <source>
        <dbReference type="EMBL" id="MFD1607148.1"/>
    </source>
</evidence>